<dbReference type="SMART" id="SM00100">
    <property type="entry name" value="cNMP"/>
    <property type="match status" value="1"/>
</dbReference>
<dbReference type="AlphaFoldDB" id="A0A1L8R643"/>
<evidence type="ECO:0000256" key="2">
    <source>
        <dbReference type="ARBA" id="ARBA00023125"/>
    </source>
</evidence>
<comment type="caution">
    <text evidence="6">The sequence shown here is derived from an EMBL/GenBank/DDBJ whole genome shotgun (WGS) entry which is preliminary data.</text>
</comment>
<evidence type="ECO:0000256" key="1">
    <source>
        <dbReference type="ARBA" id="ARBA00023015"/>
    </source>
</evidence>
<dbReference type="SUPFAM" id="SSF46785">
    <property type="entry name" value="Winged helix' DNA-binding domain"/>
    <property type="match status" value="1"/>
</dbReference>
<dbReference type="SUPFAM" id="SSF51206">
    <property type="entry name" value="cAMP-binding domain-like"/>
    <property type="match status" value="1"/>
</dbReference>
<dbReference type="InterPro" id="IPR036390">
    <property type="entry name" value="WH_DNA-bd_sf"/>
</dbReference>
<dbReference type="InterPro" id="IPR018490">
    <property type="entry name" value="cNMP-bd_dom_sf"/>
</dbReference>
<evidence type="ECO:0000259" key="4">
    <source>
        <dbReference type="PROSITE" id="PS50042"/>
    </source>
</evidence>
<keyword evidence="2" id="KW-0238">DNA-binding</keyword>
<dbReference type="Gene3D" id="2.60.120.10">
    <property type="entry name" value="Jelly Rolls"/>
    <property type="match status" value="1"/>
</dbReference>
<dbReference type="Pfam" id="PF00027">
    <property type="entry name" value="cNMP_binding"/>
    <property type="match status" value="1"/>
</dbReference>
<dbReference type="GO" id="GO:0006355">
    <property type="term" value="P:regulation of DNA-templated transcription"/>
    <property type="evidence" value="ECO:0007669"/>
    <property type="project" value="InterPro"/>
</dbReference>
<protein>
    <recommendedName>
        <fullName evidence="8">Cyclic nucleotide-binding domain-containing protein</fullName>
    </recommendedName>
</protein>
<accession>A0A1L8R643</accession>
<evidence type="ECO:0000313" key="6">
    <source>
        <dbReference type="EMBL" id="OJG15214.1"/>
    </source>
</evidence>
<dbReference type="InterPro" id="IPR012318">
    <property type="entry name" value="HTH_CRP"/>
</dbReference>
<organism evidence="6 7">
    <name type="scientific">Enterococcus canintestini</name>
    <dbReference type="NCBI Taxonomy" id="317010"/>
    <lineage>
        <taxon>Bacteria</taxon>
        <taxon>Bacillati</taxon>
        <taxon>Bacillota</taxon>
        <taxon>Bacilli</taxon>
        <taxon>Lactobacillales</taxon>
        <taxon>Enterococcaceae</taxon>
        <taxon>Enterococcus</taxon>
    </lineage>
</organism>
<sequence>MRKEAFMKQLFDKSQLKEAITSHNLQDYLDTDLFSIATLCTFEKDEDLIQAGTPSKYLYFLVEGTAMVYSYTYDTQNICINYCYEATIIGEASSLWQTTPSSSVKAMTPCTCVCVNLKQYRTLLQNDLRFLKHTCQLLSYRLNTGINLANSLSEPVETRLARFILEHEKEGLFSFQLNNCAAILNVSYRHLLRTMTNFKEQGILQKSRGGYLILNKKELTALTA</sequence>
<feature type="domain" description="Cyclic nucleotide-binding" evidence="4">
    <location>
        <begin position="21"/>
        <end position="124"/>
    </location>
</feature>
<feature type="domain" description="HTH crp-type" evidence="5">
    <location>
        <begin position="154"/>
        <end position="217"/>
    </location>
</feature>
<name>A0A1L8R643_9ENTE</name>
<evidence type="ECO:0000256" key="3">
    <source>
        <dbReference type="ARBA" id="ARBA00023163"/>
    </source>
</evidence>
<keyword evidence="1" id="KW-0805">Transcription regulation</keyword>
<dbReference type="Pfam" id="PF13545">
    <property type="entry name" value="HTH_Crp_2"/>
    <property type="match status" value="1"/>
</dbReference>
<keyword evidence="3" id="KW-0804">Transcription</keyword>
<evidence type="ECO:0000313" key="7">
    <source>
        <dbReference type="Proteomes" id="UP000182835"/>
    </source>
</evidence>
<dbReference type="InterPro" id="IPR000595">
    <property type="entry name" value="cNMP-bd_dom"/>
</dbReference>
<dbReference type="Proteomes" id="UP000182835">
    <property type="component" value="Unassembled WGS sequence"/>
</dbReference>
<dbReference type="STRING" id="317010.RU96_GL002473"/>
<dbReference type="CDD" id="cd00038">
    <property type="entry name" value="CAP_ED"/>
    <property type="match status" value="1"/>
</dbReference>
<dbReference type="InterPro" id="IPR014710">
    <property type="entry name" value="RmlC-like_jellyroll"/>
</dbReference>
<gene>
    <name evidence="6" type="ORF">RU96_GL002473</name>
</gene>
<dbReference type="PROSITE" id="PS50042">
    <property type="entry name" value="CNMP_BINDING_3"/>
    <property type="match status" value="1"/>
</dbReference>
<dbReference type="EMBL" id="JXKG01000009">
    <property type="protein sequence ID" value="OJG15214.1"/>
    <property type="molecule type" value="Genomic_DNA"/>
</dbReference>
<proteinExistence type="predicted"/>
<reference evidence="6 7" key="1">
    <citation type="submission" date="2014-12" db="EMBL/GenBank/DDBJ databases">
        <title>Draft genome sequences of 29 type strains of Enterococci.</title>
        <authorList>
            <person name="Zhong Z."/>
            <person name="Sun Z."/>
            <person name="Liu W."/>
            <person name="Zhang W."/>
            <person name="Zhang H."/>
        </authorList>
    </citation>
    <scope>NUCLEOTIDE SEQUENCE [LARGE SCALE GENOMIC DNA]</scope>
    <source>
        <strain evidence="6 7">DSM 21207</strain>
    </source>
</reference>
<dbReference type="PROSITE" id="PS51063">
    <property type="entry name" value="HTH_CRP_2"/>
    <property type="match status" value="1"/>
</dbReference>
<evidence type="ECO:0000259" key="5">
    <source>
        <dbReference type="PROSITE" id="PS51063"/>
    </source>
</evidence>
<dbReference type="GO" id="GO:0003677">
    <property type="term" value="F:DNA binding"/>
    <property type="evidence" value="ECO:0007669"/>
    <property type="project" value="UniProtKB-KW"/>
</dbReference>
<evidence type="ECO:0008006" key="8">
    <source>
        <dbReference type="Google" id="ProtNLM"/>
    </source>
</evidence>